<evidence type="ECO:0000313" key="8">
    <source>
        <dbReference type="EMBL" id="TPX43438.1"/>
    </source>
</evidence>
<evidence type="ECO:0000256" key="6">
    <source>
        <dbReference type="SAM" id="MobiDB-lite"/>
    </source>
</evidence>
<feature type="region of interest" description="Disordered" evidence="6">
    <location>
        <begin position="67"/>
        <end position="89"/>
    </location>
</feature>
<evidence type="ECO:0000256" key="5">
    <source>
        <dbReference type="ARBA" id="ARBA00023136"/>
    </source>
</evidence>
<dbReference type="Pfam" id="PF01103">
    <property type="entry name" value="Omp85"/>
    <property type="match status" value="1"/>
</dbReference>
<keyword evidence="5" id="KW-0472">Membrane</keyword>
<dbReference type="PANTHER" id="PTHR12815">
    <property type="entry name" value="SORTING AND ASSEMBLY MACHINERY SAMM50 PROTEIN FAMILY MEMBER"/>
    <property type="match status" value="1"/>
</dbReference>
<feature type="compositionally biased region" description="Basic and acidic residues" evidence="6">
    <location>
        <begin position="28"/>
        <end position="37"/>
    </location>
</feature>
<sequence length="575" mass="63759">MWDKSWRRRDNACSLEESVRQTGAAGVGRHENGRDSSRPSTFDGLDETGETRAERDMAAAFDEQFQSSFQPAEAKNPSSTAPCTDAERAKRALQERQLIDLVNNAHNRPAHVAAIRIQGAQRTRPWVIEKHILPILDKDSVQTIGDVLFSSQRACQQLTKLGIFESVQVILDTPHDTYTVTEGIQGKEVVDVIIDVKETNLVTAKSYVDMETHDARMGWSARLKNIFGTGQFLEGNLQNNVVTLDEDKVAAAPILTQPMTSFKVEYSAPWYADPDKRVNAGVFNLNKNMNMFSSYSEHVTGAFLRYQFFSKWGHHHASADGAIRHLHSIADRASLSVRNDAGHSLKTSLSHALVQDTRDDFTIPTRGHYLRIYKELAGLLGDVRHLKGELEGQFSLPLTSVMHITATARGGLIYPLNVSASGNTGPTTFTRSDGNNSRPRNRVNDRFLLGGMTSVRGFRFNSIGPRDGSDNIGGDIYWTAGLSLISKLPYPLNYDPFRGHAFINAGSARLLNHLTDIPSNVKSVFMDAPSISTGMGLIVKFSMVRLEINYCLPLTMTTSDSFKKGWHWGVGLSFL</sequence>
<evidence type="ECO:0000256" key="1">
    <source>
        <dbReference type="ARBA" id="ARBA00004374"/>
    </source>
</evidence>
<reference evidence="8 9" key="1">
    <citation type="journal article" date="2019" name="Sci. Rep.">
        <title>Comparative genomics of chytrid fungi reveal insights into the obligate biotrophic and pathogenic lifestyle of Synchytrium endobioticum.</title>
        <authorList>
            <person name="van de Vossenberg B.T.L.H."/>
            <person name="Warris S."/>
            <person name="Nguyen H.D.T."/>
            <person name="van Gent-Pelzer M.P.E."/>
            <person name="Joly D.L."/>
            <person name="van de Geest H.C."/>
            <person name="Bonants P.J.M."/>
            <person name="Smith D.S."/>
            <person name="Levesque C.A."/>
            <person name="van der Lee T.A.J."/>
        </authorList>
    </citation>
    <scope>NUCLEOTIDE SEQUENCE [LARGE SCALE GENOMIC DNA]</scope>
    <source>
        <strain evidence="8 9">LEV6574</strain>
    </source>
</reference>
<comment type="subcellular location">
    <subcellularLocation>
        <location evidence="1">Mitochondrion outer membrane</location>
        <topology evidence="1">Multi-pass membrane protein</topology>
    </subcellularLocation>
</comment>
<comment type="caution">
    <text evidence="8">The sequence shown here is derived from an EMBL/GenBank/DDBJ whole genome shotgun (WGS) entry which is preliminary data.</text>
</comment>
<gene>
    <name evidence="8" type="ORF">SeLEV6574_g05076</name>
</gene>
<feature type="compositionally biased region" description="Polar residues" evidence="6">
    <location>
        <begin position="67"/>
        <end position="82"/>
    </location>
</feature>
<keyword evidence="4" id="KW-0812">Transmembrane</keyword>
<evidence type="ECO:0000313" key="9">
    <source>
        <dbReference type="Proteomes" id="UP000320475"/>
    </source>
</evidence>
<organism evidence="8 9">
    <name type="scientific">Synchytrium endobioticum</name>
    <dbReference type="NCBI Taxonomy" id="286115"/>
    <lineage>
        <taxon>Eukaryota</taxon>
        <taxon>Fungi</taxon>
        <taxon>Fungi incertae sedis</taxon>
        <taxon>Chytridiomycota</taxon>
        <taxon>Chytridiomycota incertae sedis</taxon>
        <taxon>Chytridiomycetes</taxon>
        <taxon>Synchytriales</taxon>
        <taxon>Synchytriaceae</taxon>
        <taxon>Synchytrium</taxon>
    </lineage>
</organism>
<dbReference type="Proteomes" id="UP000320475">
    <property type="component" value="Unassembled WGS sequence"/>
</dbReference>
<dbReference type="VEuPathDB" id="FungiDB:SeMB42_g04372"/>
<dbReference type="EMBL" id="QEAM01000224">
    <property type="protein sequence ID" value="TPX43438.1"/>
    <property type="molecule type" value="Genomic_DNA"/>
</dbReference>
<accession>A0A507CWE0</accession>
<protein>
    <recommendedName>
        <fullName evidence="7">Bacterial surface antigen (D15) domain-containing protein</fullName>
    </recommendedName>
</protein>
<evidence type="ECO:0000256" key="4">
    <source>
        <dbReference type="ARBA" id="ARBA00022692"/>
    </source>
</evidence>
<comment type="similarity">
    <text evidence="2">Belongs to the SAM50/omp85 family.</text>
</comment>
<dbReference type="OrthoDB" id="1724197at2759"/>
<dbReference type="InterPro" id="IPR000184">
    <property type="entry name" value="Bac_surfAg_D15"/>
</dbReference>
<keyword evidence="3" id="KW-1134">Transmembrane beta strand</keyword>
<dbReference type="AlphaFoldDB" id="A0A507CWE0"/>
<feature type="compositionally biased region" description="Basic and acidic residues" evidence="6">
    <location>
        <begin position="1"/>
        <end position="11"/>
    </location>
</feature>
<evidence type="ECO:0000256" key="2">
    <source>
        <dbReference type="ARBA" id="ARBA00010913"/>
    </source>
</evidence>
<dbReference type="PANTHER" id="PTHR12815:SF18">
    <property type="entry name" value="SORTING AND ASSEMBLY MACHINERY COMPONENT 50 HOMOLOG"/>
    <property type="match status" value="1"/>
</dbReference>
<feature type="domain" description="Bacterial surface antigen (D15)" evidence="7">
    <location>
        <begin position="225"/>
        <end position="574"/>
    </location>
</feature>
<name>A0A507CWE0_9FUNG</name>
<dbReference type="GO" id="GO:0045040">
    <property type="term" value="P:protein insertion into mitochondrial outer membrane"/>
    <property type="evidence" value="ECO:0007669"/>
    <property type="project" value="TreeGrafter"/>
</dbReference>
<dbReference type="InterPro" id="IPR039910">
    <property type="entry name" value="D15-like"/>
</dbReference>
<evidence type="ECO:0000259" key="7">
    <source>
        <dbReference type="Pfam" id="PF01103"/>
    </source>
</evidence>
<dbReference type="GO" id="GO:0005741">
    <property type="term" value="C:mitochondrial outer membrane"/>
    <property type="evidence" value="ECO:0007669"/>
    <property type="project" value="UniProtKB-SubCell"/>
</dbReference>
<proteinExistence type="inferred from homology"/>
<feature type="region of interest" description="Disordered" evidence="6">
    <location>
        <begin position="1"/>
        <end position="55"/>
    </location>
</feature>
<evidence type="ECO:0000256" key="3">
    <source>
        <dbReference type="ARBA" id="ARBA00022452"/>
    </source>
</evidence>
<dbReference type="Gene3D" id="2.40.160.50">
    <property type="entry name" value="membrane protein fhac: a member of the omp85/tpsb transporter family"/>
    <property type="match status" value="1"/>
</dbReference>